<organism evidence="2 3">
    <name type="scientific">Massilia aquatica</name>
    <dbReference type="NCBI Taxonomy" id="2609000"/>
    <lineage>
        <taxon>Bacteria</taxon>
        <taxon>Pseudomonadati</taxon>
        <taxon>Pseudomonadota</taxon>
        <taxon>Betaproteobacteria</taxon>
        <taxon>Burkholderiales</taxon>
        <taxon>Oxalobacteraceae</taxon>
        <taxon>Telluria group</taxon>
        <taxon>Massilia</taxon>
    </lineage>
</organism>
<proteinExistence type="predicted"/>
<dbReference type="PANTHER" id="PTHR43861">
    <property type="entry name" value="TRANS-ACONITATE 2-METHYLTRANSFERASE-RELATED"/>
    <property type="match status" value="1"/>
</dbReference>
<comment type="caution">
    <text evidence="2">The sequence shown here is derived from an EMBL/GenBank/DDBJ whole genome shotgun (WGS) entry which is preliminary data.</text>
</comment>
<protein>
    <submittedName>
        <fullName evidence="2">Class I SAM-dependent methyltransferase</fullName>
    </submittedName>
</protein>
<dbReference type="CDD" id="cd02440">
    <property type="entry name" value="AdoMet_MTases"/>
    <property type="match status" value="1"/>
</dbReference>
<keyword evidence="2" id="KW-0489">Methyltransferase</keyword>
<dbReference type="Proteomes" id="UP000819052">
    <property type="component" value="Unassembled WGS sequence"/>
</dbReference>
<reference evidence="2 3" key="1">
    <citation type="submission" date="2019-09" db="EMBL/GenBank/DDBJ databases">
        <title>Taxonomy of Antarctic Massilia spp.: description of Massilia rubra sp. nov., Massilia aquatica sp. nov., Massilia mucilaginosa sp. nov., Massilia frigida sp. nov. isolated from streams, lakes and regoliths.</title>
        <authorList>
            <person name="Holochova P."/>
            <person name="Sedlacek I."/>
            <person name="Kralova S."/>
            <person name="Maslanova I."/>
            <person name="Busse H.-J."/>
            <person name="Stankova E."/>
            <person name="Vrbovska V."/>
            <person name="Kovarovic V."/>
            <person name="Bartak M."/>
            <person name="Svec P."/>
            <person name="Pantucek R."/>
        </authorList>
    </citation>
    <scope>NUCLEOTIDE SEQUENCE [LARGE SCALE GENOMIC DNA]</scope>
    <source>
        <strain evidence="2 3">CCM 8693</strain>
    </source>
</reference>
<dbReference type="PANTHER" id="PTHR43861:SF6">
    <property type="entry name" value="METHYLTRANSFERASE TYPE 11"/>
    <property type="match status" value="1"/>
</dbReference>
<accession>A0ABX0MCG9</accession>
<dbReference type="SUPFAM" id="SSF53335">
    <property type="entry name" value="S-adenosyl-L-methionine-dependent methyltransferases"/>
    <property type="match status" value="1"/>
</dbReference>
<dbReference type="GO" id="GO:0008168">
    <property type="term" value="F:methyltransferase activity"/>
    <property type="evidence" value="ECO:0007669"/>
    <property type="project" value="UniProtKB-KW"/>
</dbReference>
<keyword evidence="2" id="KW-0808">Transferase</keyword>
<feature type="region of interest" description="Disordered" evidence="1">
    <location>
        <begin position="1"/>
        <end position="25"/>
    </location>
</feature>
<dbReference type="Pfam" id="PF13489">
    <property type="entry name" value="Methyltransf_23"/>
    <property type="match status" value="1"/>
</dbReference>
<dbReference type="InterPro" id="IPR029063">
    <property type="entry name" value="SAM-dependent_MTases_sf"/>
</dbReference>
<name>A0ABX0MCG9_9BURK</name>
<evidence type="ECO:0000256" key="1">
    <source>
        <dbReference type="SAM" id="MobiDB-lite"/>
    </source>
</evidence>
<sequence>MHGRLPDVSMHIGHRRHTRRSPVPASIRQRPANLVGVPILVQRFSPLLAVQGREHDLDYAPAPWVLKQCAETDIIFLANPPAYEELSETYAYEVTFSKESAARKQAEPIRYAFSTMLKRFRAKVLKRNKVLGILNQLIAASPSARINVLDVGCGWGELLQTLMTSLPPALRSRVAPHGVEISLALSTLSDDKLRPLGGRCVHASAQDGVLRFDDNYFDVIVMASYLEHEASPLEVLENCRKRLKADGTIIVKVPNFACYNRMIRGPRWSGFRWPDHVNYFTPKTLRAMAARAGLDVVRMNALDTTPFSDNMYALLRTSKAR</sequence>
<keyword evidence="3" id="KW-1185">Reference proteome</keyword>
<dbReference type="Gene3D" id="3.40.50.150">
    <property type="entry name" value="Vaccinia Virus protein VP39"/>
    <property type="match status" value="1"/>
</dbReference>
<gene>
    <name evidence="2" type="ORF">F1609_32735</name>
</gene>
<dbReference type="EMBL" id="VVIW01000043">
    <property type="protein sequence ID" value="NHZ44879.1"/>
    <property type="molecule type" value="Genomic_DNA"/>
</dbReference>
<dbReference type="GO" id="GO:0032259">
    <property type="term" value="P:methylation"/>
    <property type="evidence" value="ECO:0007669"/>
    <property type="project" value="UniProtKB-KW"/>
</dbReference>
<evidence type="ECO:0000313" key="2">
    <source>
        <dbReference type="EMBL" id="NHZ44879.1"/>
    </source>
</evidence>
<evidence type="ECO:0000313" key="3">
    <source>
        <dbReference type="Proteomes" id="UP000819052"/>
    </source>
</evidence>